<feature type="compositionally biased region" description="Low complexity" evidence="2">
    <location>
        <begin position="43"/>
        <end position="66"/>
    </location>
</feature>
<dbReference type="OrthoDB" id="6018565at2759"/>
<keyword evidence="4" id="KW-1185">Reference proteome</keyword>
<dbReference type="PANTHER" id="PTHR11915">
    <property type="entry name" value="SPECTRIN/FILAMIN RELATED CYTOSKELETAL PROTEIN"/>
    <property type="match status" value="1"/>
</dbReference>
<dbReference type="FunFam" id="1.20.58.60:FF:000006">
    <property type="entry name" value="Spectrin alpha chain, non-erythrocytic 1"/>
    <property type="match status" value="1"/>
</dbReference>
<evidence type="ECO:0000313" key="3">
    <source>
        <dbReference type="EMBL" id="CAG7730992.1"/>
    </source>
</evidence>
<organism evidence="3 4">
    <name type="scientific">Allacma fusca</name>
    <dbReference type="NCBI Taxonomy" id="39272"/>
    <lineage>
        <taxon>Eukaryota</taxon>
        <taxon>Metazoa</taxon>
        <taxon>Ecdysozoa</taxon>
        <taxon>Arthropoda</taxon>
        <taxon>Hexapoda</taxon>
        <taxon>Collembola</taxon>
        <taxon>Symphypleona</taxon>
        <taxon>Sminthuridae</taxon>
        <taxon>Allacma</taxon>
    </lineage>
</organism>
<dbReference type="AlphaFoldDB" id="A0A8J2K2R8"/>
<name>A0A8J2K2R8_9HEXA</name>
<feature type="non-terminal residue" evidence="3">
    <location>
        <position position="1"/>
    </location>
</feature>
<reference evidence="3" key="1">
    <citation type="submission" date="2021-06" db="EMBL/GenBank/DDBJ databases">
        <authorList>
            <person name="Hodson N. C."/>
            <person name="Mongue J. A."/>
            <person name="Jaron S. K."/>
        </authorList>
    </citation>
    <scope>NUCLEOTIDE SEQUENCE</scope>
</reference>
<evidence type="ECO:0000256" key="2">
    <source>
        <dbReference type="SAM" id="MobiDB-lite"/>
    </source>
</evidence>
<dbReference type="CDD" id="cd00176">
    <property type="entry name" value="SPEC"/>
    <property type="match status" value="1"/>
</dbReference>
<dbReference type="Pfam" id="PF00435">
    <property type="entry name" value="Spectrin"/>
    <property type="match status" value="1"/>
</dbReference>
<proteinExistence type="predicted"/>
<feature type="compositionally biased region" description="Acidic residues" evidence="2">
    <location>
        <begin position="32"/>
        <end position="42"/>
    </location>
</feature>
<dbReference type="SMART" id="SM00150">
    <property type="entry name" value="SPEC"/>
    <property type="match status" value="1"/>
</dbReference>
<dbReference type="GO" id="GO:0005737">
    <property type="term" value="C:cytoplasm"/>
    <property type="evidence" value="ECO:0007669"/>
    <property type="project" value="UniProtKB-ARBA"/>
</dbReference>
<dbReference type="InterPro" id="IPR018159">
    <property type="entry name" value="Spectrin/alpha-actinin"/>
</dbReference>
<feature type="compositionally biased region" description="Basic and acidic residues" evidence="2">
    <location>
        <begin position="1"/>
        <end position="15"/>
    </location>
</feature>
<keyword evidence="1" id="KW-0677">Repeat</keyword>
<comment type="caution">
    <text evidence="3">The sequence shown here is derived from an EMBL/GenBank/DDBJ whole genome shotgun (WGS) entry which is preliminary data.</text>
</comment>
<accession>A0A8J2K2R8</accession>
<evidence type="ECO:0000313" key="4">
    <source>
        <dbReference type="Proteomes" id="UP000708208"/>
    </source>
</evidence>
<gene>
    <name evidence="3" type="ORF">AFUS01_LOCUS19603</name>
</gene>
<evidence type="ECO:0008006" key="5">
    <source>
        <dbReference type="Google" id="ProtNLM"/>
    </source>
</evidence>
<sequence length="259" mass="30596">LDRNNCEMEQELRPDDEYEAVGQPQQRRGQPEDEQYVYEEEQQYQPEGQYQQEFQQEGQYQDGQFQDGQFQDGQLQQDLEDEFNHQQAQQGPVVSKEVKILETAEDIQDRREQVLGRYAAFKTEAKLKREKLEDSRRFQYFKRDADELESWIYEKLQAASDETFKDATNLQAKIQKHQAFEAEVSAHSNAIVSLDNTGQEMIQQGHYASETIRKRLEELHRLWELLLSRLAEKGLKLQQALVLVQFLRSCDEVLLWISD</sequence>
<dbReference type="InterPro" id="IPR002017">
    <property type="entry name" value="Spectrin_repeat"/>
</dbReference>
<dbReference type="Proteomes" id="UP000708208">
    <property type="component" value="Unassembled WGS sequence"/>
</dbReference>
<dbReference type="EMBL" id="CAJVCH010204081">
    <property type="protein sequence ID" value="CAG7730992.1"/>
    <property type="molecule type" value="Genomic_DNA"/>
</dbReference>
<feature type="non-terminal residue" evidence="3">
    <location>
        <position position="259"/>
    </location>
</feature>
<protein>
    <recommendedName>
        <fullName evidence="5">Spectrin alpha chain</fullName>
    </recommendedName>
</protein>
<evidence type="ECO:0000256" key="1">
    <source>
        <dbReference type="ARBA" id="ARBA00022737"/>
    </source>
</evidence>
<feature type="region of interest" description="Disordered" evidence="2">
    <location>
        <begin position="1"/>
        <end position="66"/>
    </location>
</feature>